<reference evidence="3" key="1">
    <citation type="journal article" date="2022" name="Int. J. Mol. Sci.">
        <title>Draft Genome of Tanacetum Coccineum: Genomic Comparison of Closely Related Tanacetum-Family Plants.</title>
        <authorList>
            <person name="Yamashiro T."/>
            <person name="Shiraishi A."/>
            <person name="Nakayama K."/>
            <person name="Satake H."/>
        </authorList>
    </citation>
    <scope>NUCLEOTIDE SEQUENCE</scope>
</reference>
<comment type="caution">
    <text evidence="3">The sequence shown here is derived from an EMBL/GenBank/DDBJ whole genome shotgun (WGS) entry which is preliminary data.</text>
</comment>
<proteinExistence type="predicted"/>
<keyword evidence="3" id="KW-0808">Transferase</keyword>
<gene>
    <name evidence="3" type="ORF">Tco_1123485</name>
</gene>
<sequence length="413" mass="47904">MTRSTIKNPIKPFEEPKREMHKKRRVARLQQRNESLSIAGHNLFDEGPSFFPNQILRPRAFESIPPLTHPGLCTENPFYHIKYFLSIVDHIQADGATRDASRLRFFHFTLKGKAKEWLDKIPLGTITSWEQIVSKFLDKFFLPERITRIRDKILRFCQSDNESIKDACSLNEDEGWDRIEELIQYQDDTWDEPFVSKLTLNDRLNMAHQQLSFLTSSTPGKTLKNSYLICDICGEAHVDNKCDQVKSREQACLSGGDIYDDHSLLKFYQNDDIPQWGNLIRKKEEEEGPDWVVRGKFEDEMANFMMEKKCHLNGFGEMLHQQRKDMHKKFSQILSKLDDKTINKEPTLAITTRSGTTMRDPSCPNQPNFAPIVTNETTDEEGVLTKKENPETPLPSTLSTILLNHPTFLFHLD</sequence>
<evidence type="ECO:0000313" key="3">
    <source>
        <dbReference type="EMBL" id="GJU07055.1"/>
    </source>
</evidence>
<keyword evidence="3" id="KW-0548">Nucleotidyltransferase</keyword>
<dbReference type="PANTHER" id="PTHR33223:SF11">
    <property type="entry name" value="ELEMENT PROTEIN, PUTATIVE-RELATED"/>
    <property type="match status" value="1"/>
</dbReference>
<dbReference type="GO" id="GO:0003964">
    <property type="term" value="F:RNA-directed DNA polymerase activity"/>
    <property type="evidence" value="ECO:0007669"/>
    <property type="project" value="UniProtKB-KW"/>
</dbReference>
<accession>A0ABQ5J556</accession>
<evidence type="ECO:0000313" key="4">
    <source>
        <dbReference type="Proteomes" id="UP001151760"/>
    </source>
</evidence>
<feature type="region of interest" description="Disordered" evidence="1">
    <location>
        <begin position="1"/>
        <end position="22"/>
    </location>
</feature>
<organism evidence="3 4">
    <name type="scientific">Tanacetum coccineum</name>
    <dbReference type="NCBI Taxonomy" id="301880"/>
    <lineage>
        <taxon>Eukaryota</taxon>
        <taxon>Viridiplantae</taxon>
        <taxon>Streptophyta</taxon>
        <taxon>Embryophyta</taxon>
        <taxon>Tracheophyta</taxon>
        <taxon>Spermatophyta</taxon>
        <taxon>Magnoliopsida</taxon>
        <taxon>eudicotyledons</taxon>
        <taxon>Gunneridae</taxon>
        <taxon>Pentapetalae</taxon>
        <taxon>asterids</taxon>
        <taxon>campanulids</taxon>
        <taxon>Asterales</taxon>
        <taxon>Asteraceae</taxon>
        <taxon>Asteroideae</taxon>
        <taxon>Anthemideae</taxon>
        <taxon>Anthemidinae</taxon>
        <taxon>Tanacetum</taxon>
    </lineage>
</organism>
<reference evidence="3" key="2">
    <citation type="submission" date="2022-01" db="EMBL/GenBank/DDBJ databases">
        <authorList>
            <person name="Yamashiro T."/>
            <person name="Shiraishi A."/>
            <person name="Satake H."/>
            <person name="Nakayama K."/>
        </authorList>
    </citation>
    <scope>NUCLEOTIDE SEQUENCE</scope>
</reference>
<keyword evidence="3" id="KW-0695">RNA-directed DNA polymerase</keyword>
<protein>
    <submittedName>
        <fullName evidence="3">RNA-directed DNA polymerase</fullName>
    </submittedName>
</protein>
<dbReference type="Pfam" id="PF03732">
    <property type="entry name" value="Retrotrans_gag"/>
    <property type="match status" value="1"/>
</dbReference>
<feature type="domain" description="Retrotransposon gag" evidence="2">
    <location>
        <begin position="104"/>
        <end position="167"/>
    </location>
</feature>
<dbReference type="EMBL" id="BQNB010021501">
    <property type="protein sequence ID" value="GJU07055.1"/>
    <property type="molecule type" value="Genomic_DNA"/>
</dbReference>
<evidence type="ECO:0000256" key="1">
    <source>
        <dbReference type="SAM" id="MobiDB-lite"/>
    </source>
</evidence>
<dbReference type="InterPro" id="IPR005162">
    <property type="entry name" value="Retrotrans_gag_dom"/>
</dbReference>
<keyword evidence="4" id="KW-1185">Reference proteome</keyword>
<evidence type="ECO:0000259" key="2">
    <source>
        <dbReference type="Pfam" id="PF03732"/>
    </source>
</evidence>
<name>A0ABQ5J556_9ASTR</name>
<dbReference type="PANTHER" id="PTHR33223">
    <property type="entry name" value="CCHC-TYPE DOMAIN-CONTAINING PROTEIN"/>
    <property type="match status" value="1"/>
</dbReference>
<dbReference type="Proteomes" id="UP001151760">
    <property type="component" value="Unassembled WGS sequence"/>
</dbReference>